<keyword evidence="1" id="KW-0472">Membrane</keyword>
<evidence type="ECO:0000313" key="2">
    <source>
        <dbReference type="EMBL" id="MRH43515.1"/>
    </source>
</evidence>
<keyword evidence="1" id="KW-0812">Transmembrane</keyword>
<dbReference type="Proteomes" id="UP000799092">
    <property type="component" value="Unassembled WGS sequence"/>
</dbReference>
<name>A0A6A8DCU4_9BACI</name>
<accession>A0A6A8DCU4</accession>
<dbReference type="EMBL" id="WJNG01000010">
    <property type="protein sequence ID" value="MRH43515.1"/>
    <property type="molecule type" value="Genomic_DNA"/>
</dbReference>
<dbReference type="AlphaFoldDB" id="A0A6A8DCU4"/>
<proteinExistence type="predicted"/>
<feature type="transmembrane region" description="Helical" evidence="1">
    <location>
        <begin position="78"/>
        <end position="98"/>
    </location>
</feature>
<feature type="transmembrane region" description="Helical" evidence="1">
    <location>
        <begin position="21"/>
        <end position="39"/>
    </location>
</feature>
<evidence type="ECO:0000256" key="1">
    <source>
        <dbReference type="SAM" id="Phobius"/>
    </source>
</evidence>
<evidence type="ECO:0000313" key="3">
    <source>
        <dbReference type="Proteomes" id="UP000799092"/>
    </source>
</evidence>
<keyword evidence="3" id="KW-1185">Reference proteome</keyword>
<feature type="transmembrane region" description="Helical" evidence="1">
    <location>
        <begin position="45"/>
        <end position="66"/>
    </location>
</feature>
<dbReference type="RefSeq" id="WP_153737147.1">
    <property type="nucleotide sequence ID" value="NZ_WJNG01000010.1"/>
</dbReference>
<protein>
    <submittedName>
        <fullName evidence="2">Uncharacterized protein</fullName>
    </submittedName>
</protein>
<reference evidence="2" key="1">
    <citation type="submission" date="2019-11" db="EMBL/GenBank/DDBJ databases">
        <authorList>
            <person name="Li J."/>
        </authorList>
    </citation>
    <scope>NUCLEOTIDE SEQUENCE</scope>
    <source>
        <strain evidence="2">B6B</strain>
    </source>
</reference>
<organism evidence="2 3">
    <name type="scientific">Aquibacillus halophilus</name>
    <dbReference type="NCBI Taxonomy" id="930132"/>
    <lineage>
        <taxon>Bacteria</taxon>
        <taxon>Bacillati</taxon>
        <taxon>Bacillota</taxon>
        <taxon>Bacilli</taxon>
        <taxon>Bacillales</taxon>
        <taxon>Bacillaceae</taxon>
        <taxon>Aquibacillus</taxon>
    </lineage>
</organism>
<gene>
    <name evidence="2" type="ORF">GH741_12580</name>
</gene>
<comment type="caution">
    <text evidence="2">The sequence shown here is derived from an EMBL/GenBank/DDBJ whole genome shotgun (WGS) entry which is preliminary data.</text>
</comment>
<keyword evidence="1" id="KW-1133">Transmembrane helix</keyword>
<sequence>MDHEYSLKEILFNDEIHKKTKNVIGGIFTLLLTILQFIYLNDSNVVIVFLQISTIGMIIFLSLKIIIYNIGEKKKLGIGDIALAAFCFLFLVFINYNLVT</sequence>